<accession>E9CZP5</accession>
<dbReference type="EMBL" id="GL636489">
    <property type="protein sequence ID" value="EFW20148.1"/>
    <property type="molecule type" value="Genomic_DNA"/>
</dbReference>
<dbReference type="VEuPathDB" id="FungiDB:CPSG_03323"/>
<evidence type="ECO:0000313" key="1">
    <source>
        <dbReference type="EMBL" id="EFW20148.1"/>
    </source>
</evidence>
<gene>
    <name evidence="1" type="ORF">CPSG_03323</name>
</gene>
<protein>
    <submittedName>
        <fullName evidence="1">Uncharacterized protein</fullName>
    </submittedName>
</protein>
<dbReference type="AlphaFoldDB" id="E9CZP5"/>
<proteinExistence type="predicted"/>
<dbReference type="HOGENOM" id="CLU_2621866_0_0_1"/>
<sequence length="78" mass="8611">MGWKHNIPSRSPNILATSIPFCRGTTLADSVGVRRKVSFPEYFSPFPVPLPTQSHPTVLTSVQSCVVDIRPCSPRITM</sequence>
<keyword evidence="2" id="KW-1185">Reference proteome</keyword>
<organism evidence="2">
    <name type="scientific">Coccidioides posadasii (strain RMSCC 757 / Silveira)</name>
    <name type="common">Valley fever fungus</name>
    <dbReference type="NCBI Taxonomy" id="443226"/>
    <lineage>
        <taxon>Eukaryota</taxon>
        <taxon>Fungi</taxon>
        <taxon>Dikarya</taxon>
        <taxon>Ascomycota</taxon>
        <taxon>Pezizomycotina</taxon>
        <taxon>Eurotiomycetes</taxon>
        <taxon>Eurotiomycetidae</taxon>
        <taxon>Onygenales</taxon>
        <taxon>Onygenaceae</taxon>
        <taxon>Coccidioides</taxon>
    </lineage>
</organism>
<dbReference type="Proteomes" id="UP000002497">
    <property type="component" value="Unassembled WGS sequence"/>
</dbReference>
<evidence type="ECO:0000313" key="2">
    <source>
        <dbReference type="Proteomes" id="UP000002497"/>
    </source>
</evidence>
<reference evidence="2" key="2">
    <citation type="submission" date="2010-03" db="EMBL/GenBank/DDBJ databases">
        <title>The genome sequence of Coccidioides posadasii strain Silveira.</title>
        <authorList>
            <consortium name="The Broad Institute Genome Sequencing Center for Infectious Disease"/>
            <person name="Neafsey D."/>
            <person name="Orbach M."/>
            <person name="Henn M.R."/>
            <person name="Cole G.T."/>
            <person name="Galgiani J."/>
            <person name="Gardner M.J."/>
            <person name="Kirkland T.N."/>
            <person name="Taylor J.W."/>
            <person name="Young S.K."/>
            <person name="Zeng Q."/>
            <person name="Koehrsen M."/>
            <person name="Alvarado L."/>
            <person name="Berlin A."/>
            <person name="Borenstein D."/>
            <person name="Chapman S.B."/>
            <person name="Chen Z."/>
            <person name="Engels R."/>
            <person name="Freedman E."/>
            <person name="Gellesch M."/>
            <person name="Goldberg J."/>
            <person name="Griggs A."/>
            <person name="Gujja S."/>
            <person name="Heilman E."/>
            <person name="Heiman D."/>
            <person name="Howarth C."/>
            <person name="Jen D."/>
            <person name="Larson L."/>
            <person name="Mehta T."/>
            <person name="Neiman D."/>
            <person name="Park D."/>
            <person name="Pearson M."/>
            <person name="Richards J."/>
            <person name="Roberts A."/>
            <person name="Saif S."/>
            <person name="Shea T."/>
            <person name="Shenoy N."/>
            <person name="Sisk P."/>
            <person name="Stolte C."/>
            <person name="Sykes S."/>
            <person name="Walk T."/>
            <person name="White J."/>
            <person name="Yandava C."/>
            <person name="Haas B."/>
            <person name="Nusbaum C."/>
            <person name="Birren B."/>
        </authorList>
    </citation>
    <scope>NUCLEOTIDE SEQUENCE [LARGE SCALE GENOMIC DNA]</scope>
    <source>
        <strain evidence="2">RMSCC 757 / Silveira</strain>
    </source>
</reference>
<name>E9CZP5_COCPS</name>
<reference evidence="2" key="1">
    <citation type="journal article" date="2010" name="Genome Res.">
        <title>Population genomic sequencing of Coccidioides fungi reveals recent hybridization and transposon control.</title>
        <authorList>
            <person name="Neafsey D.E."/>
            <person name="Barker B.M."/>
            <person name="Sharpton T.J."/>
            <person name="Stajich J.E."/>
            <person name="Park D.J."/>
            <person name="Whiston E."/>
            <person name="Hung C.-Y."/>
            <person name="McMahan C."/>
            <person name="White J."/>
            <person name="Sykes S."/>
            <person name="Heiman D."/>
            <person name="Young S."/>
            <person name="Zeng Q."/>
            <person name="Abouelleil A."/>
            <person name="Aftuck L."/>
            <person name="Bessette D."/>
            <person name="Brown A."/>
            <person name="FitzGerald M."/>
            <person name="Lui A."/>
            <person name="Macdonald J.P."/>
            <person name="Priest M."/>
            <person name="Orbach M.J."/>
            <person name="Galgiani J.N."/>
            <person name="Kirkland T.N."/>
            <person name="Cole G.T."/>
            <person name="Birren B.W."/>
            <person name="Henn M.R."/>
            <person name="Taylor J.W."/>
            <person name="Rounsley S.D."/>
        </authorList>
    </citation>
    <scope>NUCLEOTIDE SEQUENCE [LARGE SCALE GENOMIC DNA]</scope>
    <source>
        <strain evidence="2">RMSCC 757 / Silveira</strain>
    </source>
</reference>